<evidence type="ECO:0000313" key="1">
    <source>
        <dbReference type="EMBL" id="KST65303.1"/>
    </source>
</evidence>
<dbReference type="Proteomes" id="UP000053372">
    <property type="component" value="Unassembled WGS sequence"/>
</dbReference>
<name>A0A0V7ZMI4_9CYAN</name>
<dbReference type="EMBL" id="LMTZ01000106">
    <property type="protein sequence ID" value="KST65643.1"/>
    <property type="molecule type" value="Genomic_DNA"/>
</dbReference>
<dbReference type="EMBL" id="LMTZ01000109">
    <property type="protein sequence ID" value="KST65303.1"/>
    <property type="molecule type" value="Genomic_DNA"/>
</dbReference>
<dbReference type="AlphaFoldDB" id="A0A0V7ZMI4"/>
<keyword evidence="3" id="KW-1185">Reference proteome</keyword>
<dbReference type="RefSeq" id="WP_027841441.1">
    <property type="nucleotide sequence ID" value="NZ_LMTZ01000106.1"/>
</dbReference>
<proteinExistence type="predicted"/>
<sequence>MLAKDIKKRLKKLIKEASLVDPNLEKRLIEIDRWVGDIKTGSLTAKRFLILFLEQIIRDAEAWLKFKSLPSQEERRAALEALNPTLKYWYNYLFPQWLNHKDPKFYIWRRKLMAGKFEQKDEDLIASAIEEIQLRGGTVVKRYVIDLSMSTDIIVSAGQESSLCVQLTTLNQEFCQEKSNDWESTLRFWSIERGLFLSYNPGEPNFVNRIANITLYNSNNLKIGVYLRFNL</sequence>
<comment type="caution">
    <text evidence="2">The sequence shown here is derived from an EMBL/GenBank/DDBJ whole genome shotgun (WGS) entry which is preliminary data.</text>
</comment>
<evidence type="ECO:0000313" key="3">
    <source>
        <dbReference type="Proteomes" id="UP000053372"/>
    </source>
</evidence>
<evidence type="ECO:0000313" key="2">
    <source>
        <dbReference type="EMBL" id="KST65643.1"/>
    </source>
</evidence>
<protein>
    <submittedName>
        <fullName evidence="2">Uncharacterized protein</fullName>
    </submittedName>
</protein>
<organism evidence="2 3">
    <name type="scientific">Mastigocoleus testarum BC008</name>
    <dbReference type="NCBI Taxonomy" id="371196"/>
    <lineage>
        <taxon>Bacteria</taxon>
        <taxon>Bacillati</taxon>
        <taxon>Cyanobacteriota</taxon>
        <taxon>Cyanophyceae</taxon>
        <taxon>Nostocales</taxon>
        <taxon>Hapalosiphonaceae</taxon>
        <taxon>Mastigocoleus</taxon>
    </lineage>
</organism>
<dbReference type="OrthoDB" id="489576at2"/>
<accession>A0A0V7ZMI4</accession>
<reference evidence="2 3" key="1">
    <citation type="journal article" date="2015" name="Genome Announc.">
        <title>Draft Genome of the Euendolithic (true boring) Cyanobacterium Mastigocoleus testarum strain BC008.</title>
        <authorList>
            <person name="Guida B.S."/>
            <person name="Garcia-Pichel F."/>
        </authorList>
    </citation>
    <scope>NUCLEOTIDE SEQUENCE [LARGE SCALE GENOMIC DNA]</scope>
    <source>
        <strain evidence="2 3">BC008</strain>
    </source>
</reference>
<gene>
    <name evidence="1" type="ORF">BC008_21120</name>
    <name evidence="2" type="ORF">BC008_21965</name>
</gene>